<dbReference type="Proteomes" id="UP000689195">
    <property type="component" value="Unassembled WGS sequence"/>
</dbReference>
<comment type="caution">
    <text evidence="3">The sequence shown here is derived from an EMBL/GenBank/DDBJ whole genome shotgun (WGS) entry which is preliminary data.</text>
</comment>
<protein>
    <recommendedName>
        <fullName evidence="5">Transmembrane protein</fullName>
    </recommendedName>
</protein>
<feature type="transmembrane region" description="Helical" evidence="2">
    <location>
        <begin position="557"/>
        <end position="579"/>
    </location>
</feature>
<feature type="transmembrane region" description="Helical" evidence="2">
    <location>
        <begin position="476"/>
        <end position="501"/>
    </location>
</feature>
<keyword evidence="2" id="KW-0472">Membrane</keyword>
<organism evidence="3 4">
    <name type="scientific">Paramecium pentaurelia</name>
    <dbReference type="NCBI Taxonomy" id="43138"/>
    <lineage>
        <taxon>Eukaryota</taxon>
        <taxon>Sar</taxon>
        <taxon>Alveolata</taxon>
        <taxon>Ciliophora</taxon>
        <taxon>Intramacronucleata</taxon>
        <taxon>Oligohymenophorea</taxon>
        <taxon>Peniculida</taxon>
        <taxon>Parameciidae</taxon>
        <taxon>Paramecium</taxon>
    </lineage>
</organism>
<feature type="transmembrane region" description="Helical" evidence="2">
    <location>
        <begin position="737"/>
        <end position="765"/>
    </location>
</feature>
<keyword evidence="1" id="KW-0175">Coiled coil</keyword>
<feature type="transmembrane region" description="Helical" evidence="2">
    <location>
        <begin position="642"/>
        <end position="659"/>
    </location>
</feature>
<feature type="transmembrane region" description="Helical" evidence="2">
    <location>
        <begin position="1498"/>
        <end position="1520"/>
    </location>
</feature>
<proteinExistence type="predicted"/>
<feature type="transmembrane region" description="Helical" evidence="2">
    <location>
        <begin position="507"/>
        <end position="536"/>
    </location>
</feature>
<keyword evidence="2" id="KW-1133">Transmembrane helix</keyword>
<gene>
    <name evidence="3" type="ORF">PPENT_87.1.T0130150</name>
</gene>
<feature type="transmembrane region" description="Helical" evidence="2">
    <location>
        <begin position="1372"/>
        <end position="1392"/>
    </location>
</feature>
<feature type="transmembrane region" description="Helical" evidence="2">
    <location>
        <begin position="414"/>
        <end position="434"/>
    </location>
</feature>
<feature type="transmembrane region" description="Helical" evidence="2">
    <location>
        <begin position="352"/>
        <end position="372"/>
    </location>
</feature>
<evidence type="ECO:0000256" key="1">
    <source>
        <dbReference type="SAM" id="Coils"/>
    </source>
</evidence>
<dbReference type="EMBL" id="CAJJDO010000013">
    <property type="protein sequence ID" value="CAD8144282.1"/>
    <property type="molecule type" value="Genomic_DNA"/>
</dbReference>
<sequence length="1543" mass="181158">MINQEESNNQISDPNEQVSKYQIVFSTEQETNKQECIIKLKDQNIKFFIPETDEAQELCALLDNKKQLQDSQYPKYVELFLQKYNEFEDRFNAFFTCSPRQFKISFDLNQLIITIVYWSTFFSVLSESIAIENNQIIKNDTIRQQIAHQLPVYAFLYTISSQICQQIKNYLIWIFLFIGLIIIPAFVLLGYHLNIFGNYDGFSQDYIGIGYCILSFVIFINSLINRGFLEYIRKVSSAVIATLFNCSFCVLVSYFILFKIIAFVLLIQSTQVEYIIDNISTIIAPSTFIVIFLFSIFLLKGLFNLPRKTIKYDLYQLSLQKYADDDIKNEFSNYNMNKRSRQLFKKLKLQKFVPIMITICYAFIEIFCYANLIIGLKSYDFEQIITFGFLILAIPIFIIFGICISNSRFKKQNLYLYIPLIFGAIFSVICIKIWSLTIENQYIKSISRLIGICPLIISLMWLTVGFFKSEKRNQKLFVMLFSCFSFALPFGILLTFSVYFNDKGLEIGAFVLASAGLIPIILLIIYYIIVVLIYLVKLPKQAENLQFVVYEYINLNSYAVWYNSMCFIISFYLICYFAWNEPITATGTKKGTIIGLLSIHTILFILTSHALSLEVKEQTQQKIDQQENLTYTQKFINRMQDFTTVGILLPFIVLLPISQSVESEVTKNALLANTIGIPLSFLYYKFQISLKQDSFIYQQFIQPLVVIVGWTFIIGPIGTIFPILANYFENSSTEFALFAQLAVAYSILIIIISITVLSIFYSVLLNKEQLEMKKKEVLRAVMKEFSENGVYATEDISSLLFVRYVQHRNCIKLEKDLIIGDPVNMYEHPEPAENNNIKFILVTKQDYENKKKLEYIQERKRLKIRKSLSDNETDMVSLTSADTINQKNQEEQHGCLYQVQDCLFSCLLCKFGYYDLEDMEQNEINKQKDLQELKKQKQCFEQKIELKRRIRQRHSSILQQDNKYLDQYQPIKVDSRRAERFWIAVYHYFFNKGDLSNILEILKLEKDYEILKQYQSFEENNGGFILSEEDFALLIYDNYRDENYSYLEIIQKLALQSYYHLVTDHPDFYQQITKFKDVSSVIQEQNFIKIERIKEERKCLNKILVPEQLQTNKLNEILSSEYKDLDQKYQQKILEIENNYKNKIPHQWEKKIWEICKQIHIAIWITPKKYTQKLMNQLADLYSKIAPIEPKANPINEDWSRIAQKICRVLVDEFNKFDKKSNEQEFHFKLTITNLLAAFLRVYDLYGLITLSFDSQVGWFGESSEFKPIKMVDYSAIWSEYNFFFFLALVMSIAYIVLGLQASKQIADNSFGFNEDGSIAGIKSLRFWLSKTIQIISGQFIFVMKTYIDAFICDYSEYPYTLVRQPSVECMSDIHFLYISLAIVGCGIYYPLSTYLQPTFQFMDRSLDLKYKSNFVVLYIQAKLLILGSSSVFSNLQEQAYQYQMLFSFAVMSALIYFHFRLDPSYIKWFNIVDRSLLLILCYFYFGAFIILSSKSVLAGWIISLIFTFGTLLYLIYYLIQQIIKYRRIQQNQIRPIQSQEQN</sequence>
<dbReference type="OrthoDB" id="301971at2759"/>
<feature type="transmembrane region" description="Helical" evidence="2">
    <location>
        <begin position="279"/>
        <end position="299"/>
    </location>
</feature>
<evidence type="ECO:0000313" key="4">
    <source>
        <dbReference type="Proteomes" id="UP000689195"/>
    </source>
</evidence>
<feature type="transmembrane region" description="Helical" evidence="2">
    <location>
        <begin position="170"/>
        <end position="194"/>
    </location>
</feature>
<feature type="transmembrane region" description="Helical" evidence="2">
    <location>
        <begin position="665"/>
        <end position="684"/>
    </location>
</feature>
<evidence type="ECO:0000313" key="3">
    <source>
        <dbReference type="EMBL" id="CAD8144282.1"/>
    </source>
</evidence>
<accession>A0A8S1T0R9</accession>
<feature type="transmembrane region" description="Helical" evidence="2">
    <location>
        <begin position="1281"/>
        <end position="1300"/>
    </location>
</feature>
<feature type="transmembrane region" description="Helical" evidence="2">
    <location>
        <begin position="1472"/>
        <end position="1492"/>
    </location>
</feature>
<keyword evidence="2" id="KW-0812">Transmembrane</keyword>
<feature type="transmembrane region" description="Helical" evidence="2">
    <location>
        <begin position="206"/>
        <end position="224"/>
    </location>
</feature>
<evidence type="ECO:0000256" key="2">
    <source>
        <dbReference type="SAM" id="Phobius"/>
    </source>
</evidence>
<feature type="transmembrane region" description="Helical" evidence="2">
    <location>
        <begin position="704"/>
        <end position="725"/>
    </location>
</feature>
<feature type="coiled-coil region" evidence="1">
    <location>
        <begin position="916"/>
        <end position="950"/>
    </location>
</feature>
<evidence type="ECO:0008006" key="5">
    <source>
        <dbReference type="Google" id="ProtNLM"/>
    </source>
</evidence>
<feature type="transmembrane region" description="Helical" evidence="2">
    <location>
        <begin position="446"/>
        <end position="464"/>
    </location>
</feature>
<name>A0A8S1T0R9_9CILI</name>
<feature type="transmembrane region" description="Helical" evidence="2">
    <location>
        <begin position="1440"/>
        <end position="1460"/>
    </location>
</feature>
<feature type="transmembrane region" description="Helical" evidence="2">
    <location>
        <begin position="591"/>
        <end position="613"/>
    </location>
</feature>
<reference evidence="3" key="1">
    <citation type="submission" date="2021-01" db="EMBL/GenBank/DDBJ databases">
        <authorList>
            <consortium name="Genoscope - CEA"/>
            <person name="William W."/>
        </authorList>
    </citation>
    <scope>NUCLEOTIDE SEQUENCE</scope>
</reference>
<keyword evidence="4" id="KW-1185">Reference proteome</keyword>
<feature type="transmembrane region" description="Helical" evidence="2">
    <location>
        <begin position="384"/>
        <end position="402"/>
    </location>
</feature>
<feature type="transmembrane region" description="Helical" evidence="2">
    <location>
        <begin position="1413"/>
        <end position="1434"/>
    </location>
</feature>
<feature type="transmembrane region" description="Helical" evidence="2">
    <location>
        <begin position="236"/>
        <end position="267"/>
    </location>
</feature>